<keyword evidence="2" id="KW-1185">Reference proteome</keyword>
<sequence>MIKCENCLKYLNNQYGTVLEPEGVFVNIKTKGFLTHTNYSLYLLVKEFELSFMIHADSYDVFEKTYETVLENKNLKLKWQCLEHKSKILTDVYTMYTTMRMRQHSYAKNQ</sequence>
<dbReference type="OrthoDB" id="6622899at2759"/>
<evidence type="ECO:0000313" key="2">
    <source>
        <dbReference type="Proteomes" id="UP000478052"/>
    </source>
</evidence>
<dbReference type="EMBL" id="VUJU01006301">
    <property type="protein sequence ID" value="KAF0748906.1"/>
    <property type="molecule type" value="Genomic_DNA"/>
</dbReference>
<name>A0A6G0Y4K6_APHCR</name>
<reference evidence="1 2" key="1">
    <citation type="submission" date="2019-08" db="EMBL/GenBank/DDBJ databases">
        <title>Whole genome of Aphis craccivora.</title>
        <authorList>
            <person name="Voronova N.V."/>
            <person name="Shulinski R.S."/>
            <person name="Bandarenka Y.V."/>
            <person name="Zhorov D.G."/>
            <person name="Warner D."/>
        </authorList>
    </citation>
    <scope>NUCLEOTIDE SEQUENCE [LARGE SCALE GENOMIC DNA]</scope>
    <source>
        <strain evidence="1">180601</strain>
        <tissue evidence="1">Whole Body</tissue>
    </source>
</reference>
<dbReference type="Proteomes" id="UP000478052">
    <property type="component" value="Unassembled WGS sequence"/>
</dbReference>
<protein>
    <submittedName>
        <fullName evidence="1">THAP-type domain-containing protein</fullName>
    </submittedName>
</protein>
<proteinExistence type="predicted"/>
<dbReference type="AlphaFoldDB" id="A0A6G0Y4K6"/>
<gene>
    <name evidence="1" type="ORF">FWK35_00036116</name>
</gene>
<organism evidence="1 2">
    <name type="scientific">Aphis craccivora</name>
    <name type="common">Cowpea aphid</name>
    <dbReference type="NCBI Taxonomy" id="307492"/>
    <lineage>
        <taxon>Eukaryota</taxon>
        <taxon>Metazoa</taxon>
        <taxon>Ecdysozoa</taxon>
        <taxon>Arthropoda</taxon>
        <taxon>Hexapoda</taxon>
        <taxon>Insecta</taxon>
        <taxon>Pterygota</taxon>
        <taxon>Neoptera</taxon>
        <taxon>Paraneoptera</taxon>
        <taxon>Hemiptera</taxon>
        <taxon>Sternorrhyncha</taxon>
        <taxon>Aphidomorpha</taxon>
        <taxon>Aphidoidea</taxon>
        <taxon>Aphididae</taxon>
        <taxon>Aphidini</taxon>
        <taxon>Aphis</taxon>
        <taxon>Aphis</taxon>
    </lineage>
</organism>
<evidence type="ECO:0000313" key="1">
    <source>
        <dbReference type="EMBL" id="KAF0748906.1"/>
    </source>
</evidence>
<accession>A0A6G0Y4K6</accession>
<comment type="caution">
    <text evidence="1">The sequence shown here is derived from an EMBL/GenBank/DDBJ whole genome shotgun (WGS) entry which is preliminary data.</text>
</comment>